<evidence type="ECO:0000313" key="3">
    <source>
        <dbReference type="Proteomes" id="UP001302321"/>
    </source>
</evidence>
<name>A0AAN7ABA5_9PEZI</name>
<dbReference type="EMBL" id="MU866109">
    <property type="protein sequence ID" value="KAK4179845.1"/>
    <property type="molecule type" value="Genomic_DNA"/>
</dbReference>
<dbReference type="AlphaFoldDB" id="A0AAN7ABA5"/>
<feature type="compositionally biased region" description="Polar residues" evidence="1">
    <location>
        <begin position="254"/>
        <end position="274"/>
    </location>
</feature>
<feature type="compositionally biased region" description="Polar residues" evidence="1">
    <location>
        <begin position="50"/>
        <end position="62"/>
    </location>
</feature>
<dbReference type="Proteomes" id="UP001302321">
    <property type="component" value="Unassembled WGS sequence"/>
</dbReference>
<feature type="compositionally biased region" description="Pro residues" evidence="1">
    <location>
        <begin position="105"/>
        <end position="114"/>
    </location>
</feature>
<feature type="region of interest" description="Disordered" evidence="1">
    <location>
        <begin position="247"/>
        <end position="282"/>
    </location>
</feature>
<reference evidence="2" key="1">
    <citation type="journal article" date="2023" name="Mol. Phylogenet. Evol.">
        <title>Genome-scale phylogeny and comparative genomics of the fungal order Sordariales.</title>
        <authorList>
            <person name="Hensen N."/>
            <person name="Bonometti L."/>
            <person name="Westerberg I."/>
            <person name="Brannstrom I.O."/>
            <person name="Guillou S."/>
            <person name="Cros-Aarteil S."/>
            <person name="Calhoun S."/>
            <person name="Haridas S."/>
            <person name="Kuo A."/>
            <person name="Mondo S."/>
            <person name="Pangilinan J."/>
            <person name="Riley R."/>
            <person name="LaButti K."/>
            <person name="Andreopoulos B."/>
            <person name="Lipzen A."/>
            <person name="Chen C."/>
            <person name="Yan M."/>
            <person name="Daum C."/>
            <person name="Ng V."/>
            <person name="Clum A."/>
            <person name="Steindorff A."/>
            <person name="Ohm R.A."/>
            <person name="Martin F."/>
            <person name="Silar P."/>
            <person name="Natvig D.O."/>
            <person name="Lalanne C."/>
            <person name="Gautier V."/>
            <person name="Ament-Velasquez S.L."/>
            <person name="Kruys A."/>
            <person name="Hutchinson M.I."/>
            <person name="Powell A.J."/>
            <person name="Barry K."/>
            <person name="Miller A.N."/>
            <person name="Grigoriev I.V."/>
            <person name="Debuchy R."/>
            <person name="Gladieux P."/>
            <person name="Hiltunen Thoren M."/>
            <person name="Johannesson H."/>
        </authorList>
    </citation>
    <scope>NUCLEOTIDE SEQUENCE</scope>
    <source>
        <strain evidence="2">CBS 892.96</strain>
    </source>
</reference>
<reference evidence="2" key="2">
    <citation type="submission" date="2023-05" db="EMBL/GenBank/DDBJ databases">
        <authorList>
            <consortium name="Lawrence Berkeley National Laboratory"/>
            <person name="Steindorff A."/>
            <person name="Hensen N."/>
            <person name="Bonometti L."/>
            <person name="Westerberg I."/>
            <person name="Brannstrom I.O."/>
            <person name="Guillou S."/>
            <person name="Cros-Aarteil S."/>
            <person name="Calhoun S."/>
            <person name="Haridas S."/>
            <person name="Kuo A."/>
            <person name="Mondo S."/>
            <person name="Pangilinan J."/>
            <person name="Riley R."/>
            <person name="Labutti K."/>
            <person name="Andreopoulos B."/>
            <person name="Lipzen A."/>
            <person name="Chen C."/>
            <person name="Yanf M."/>
            <person name="Daum C."/>
            <person name="Ng V."/>
            <person name="Clum A."/>
            <person name="Ohm R."/>
            <person name="Martin F."/>
            <person name="Silar P."/>
            <person name="Natvig D."/>
            <person name="Lalanne C."/>
            <person name="Gautier V."/>
            <person name="Ament-Velasquez S.L."/>
            <person name="Kruys A."/>
            <person name="Hutchinson M.I."/>
            <person name="Powell A.J."/>
            <person name="Barry K."/>
            <person name="Miller A.N."/>
            <person name="Grigoriev I.V."/>
            <person name="Debuchy R."/>
            <person name="Gladieux P."/>
            <person name="Thoren M.H."/>
            <person name="Johannesson H."/>
        </authorList>
    </citation>
    <scope>NUCLEOTIDE SEQUENCE</scope>
    <source>
        <strain evidence="2">CBS 892.96</strain>
    </source>
</reference>
<feature type="compositionally biased region" description="Polar residues" evidence="1">
    <location>
        <begin position="14"/>
        <end position="32"/>
    </location>
</feature>
<keyword evidence="3" id="KW-1185">Reference proteome</keyword>
<feature type="region of interest" description="Disordered" evidence="1">
    <location>
        <begin position="1"/>
        <end position="229"/>
    </location>
</feature>
<gene>
    <name evidence="2" type="ORF">QBC36DRAFT_298130</name>
</gene>
<accession>A0AAN7ABA5</accession>
<comment type="caution">
    <text evidence="2">The sequence shown here is derived from an EMBL/GenBank/DDBJ whole genome shotgun (WGS) entry which is preliminary data.</text>
</comment>
<sequence>MADRHHNPLPPSSRLITTTTAHIPSKPSSRLIQQPPGPSTASINPPPPTASSVRRNLFQSQLTRRPPHPSSSTSSETIRLNHHHHHSHSYSPAADDDDPYQDHPLSPPSPPAPSPSADIVPRNSLGEIELLGDPPTPPLYDSDSDNHPPSSPSHSHHHSHNPNDHQKAEQAAVRNRLTEAVRQHQLHQNKLLMSVPGSNNMGGMMGMGMGMHPPLNTQPEGQHRSPLLFSNSSSSFLFSPETASHCSDPFCTGSGPSSSSPKLVYYPSSSSSPKIDNRKGKGKMVDVKFDDVEDHDQENENDGVSFAKTKKFTETELVEEVKTNLRAKVAALTLDNWMFEPEELPRPH</sequence>
<evidence type="ECO:0000256" key="1">
    <source>
        <dbReference type="SAM" id="MobiDB-lite"/>
    </source>
</evidence>
<organism evidence="2 3">
    <name type="scientific">Triangularia setosa</name>
    <dbReference type="NCBI Taxonomy" id="2587417"/>
    <lineage>
        <taxon>Eukaryota</taxon>
        <taxon>Fungi</taxon>
        <taxon>Dikarya</taxon>
        <taxon>Ascomycota</taxon>
        <taxon>Pezizomycotina</taxon>
        <taxon>Sordariomycetes</taxon>
        <taxon>Sordariomycetidae</taxon>
        <taxon>Sordariales</taxon>
        <taxon>Podosporaceae</taxon>
        <taxon>Triangularia</taxon>
    </lineage>
</organism>
<proteinExistence type="predicted"/>
<evidence type="ECO:0000313" key="2">
    <source>
        <dbReference type="EMBL" id="KAK4179845.1"/>
    </source>
</evidence>
<protein>
    <submittedName>
        <fullName evidence="2">Uncharacterized protein</fullName>
    </submittedName>
</protein>